<dbReference type="Pfam" id="PF02719">
    <property type="entry name" value="Polysacc_synt_2"/>
    <property type="match status" value="1"/>
</dbReference>
<evidence type="ECO:0000256" key="1">
    <source>
        <dbReference type="ARBA" id="ARBA00007430"/>
    </source>
</evidence>
<evidence type="ECO:0000256" key="2">
    <source>
        <dbReference type="SAM" id="Phobius"/>
    </source>
</evidence>
<dbReference type="Gene3D" id="3.40.50.720">
    <property type="entry name" value="NAD(P)-binding Rossmann-like Domain"/>
    <property type="match status" value="2"/>
</dbReference>
<evidence type="ECO:0000313" key="5">
    <source>
        <dbReference type="Proteomes" id="UP001223547"/>
    </source>
</evidence>
<feature type="transmembrane region" description="Helical" evidence="2">
    <location>
        <begin position="87"/>
        <end position="113"/>
    </location>
</feature>
<reference evidence="4 5" key="1">
    <citation type="submission" date="2023-05" db="EMBL/GenBank/DDBJ databases">
        <title>Marinobacter albus sp. nov., a marine bacterium isolated from sand in a coastal intertidal zone of huludao.</title>
        <authorList>
            <person name="Deng T."/>
        </authorList>
    </citation>
    <scope>NUCLEOTIDE SEQUENCE [LARGE SCALE GENOMIC DNA]</scope>
    <source>
        <strain evidence="4 5">M216</strain>
    </source>
</reference>
<dbReference type="InterPro" id="IPR051203">
    <property type="entry name" value="Polysaccharide_Synthase-Rel"/>
</dbReference>
<dbReference type="Proteomes" id="UP001223547">
    <property type="component" value="Unassembled WGS sequence"/>
</dbReference>
<keyword evidence="5" id="KW-1185">Reference proteome</keyword>
<dbReference type="InterPro" id="IPR036291">
    <property type="entry name" value="NAD(P)-bd_dom_sf"/>
</dbReference>
<feature type="transmembrane region" description="Helical" evidence="2">
    <location>
        <begin position="21"/>
        <end position="44"/>
    </location>
</feature>
<name>A0ABT7HA84_9GAMM</name>
<dbReference type="Pfam" id="PF13727">
    <property type="entry name" value="CoA_binding_3"/>
    <property type="match status" value="1"/>
</dbReference>
<organism evidence="4 5">
    <name type="scientific">Marinobacter albus</name>
    <dbReference type="NCBI Taxonomy" id="3030833"/>
    <lineage>
        <taxon>Bacteria</taxon>
        <taxon>Pseudomonadati</taxon>
        <taxon>Pseudomonadota</taxon>
        <taxon>Gammaproteobacteria</taxon>
        <taxon>Pseudomonadales</taxon>
        <taxon>Marinobacteraceae</taxon>
        <taxon>Marinobacter</taxon>
    </lineage>
</organism>
<evidence type="ECO:0000313" key="4">
    <source>
        <dbReference type="EMBL" id="MDK9557248.1"/>
    </source>
</evidence>
<dbReference type="PANTHER" id="PTHR43318:SF1">
    <property type="entry name" value="POLYSACCHARIDE BIOSYNTHESIS PROTEIN EPSC-RELATED"/>
    <property type="match status" value="1"/>
</dbReference>
<feature type="domain" description="Polysaccharide biosynthesis protein CapD-like" evidence="3">
    <location>
        <begin position="288"/>
        <end position="581"/>
    </location>
</feature>
<comment type="similarity">
    <text evidence="1">Belongs to the polysaccharide synthase family.</text>
</comment>
<evidence type="ECO:0000259" key="3">
    <source>
        <dbReference type="Pfam" id="PF02719"/>
    </source>
</evidence>
<dbReference type="EMBL" id="JASSQD010000001">
    <property type="protein sequence ID" value="MDK9557248.1"/>
    <property type="molecule type" value="Genomic_DNA"/>
</dbReference>
<feature type="transmembrane region" description="Helical" evidence="2">
    <location>
        <begin position="56"/>
        <end position="75"/>
    </location>
</feature>
<dbReference type="InterPro" id="IPR003869">
    <property type="entry name" value="Polysac_CapD-like"/>
</dbReference>
<accession>A0ABT7HA84</accession>
<comment type="caution">
    <text evidence="4">The sequence shown here is derived from an EMBL/GenBank/DDBJ whole genome shotgun (WGS) entry which is preliminary data.</text>
</comment>
<keyword evidence="2" id="KW-0812">Transmembrane</keyword>
<dbReference type="RefSeq" id="WP_219866306.1">
    <property type="nucleotide sequence ID" value="NZ_JASSQD010000001.1"/>
</dbReference>
<dbReference type="CDD" id="cd05237">
    <property type="entry name" value="UDP_invert_4-6DH_SDR_e"/>
    <property type="match status" value="1"/>
</dbReference>
<dbReference type="SUPFAM" id="SSF51735">
    <property type="entry name" value="NAD(P)-binding Rossmann-fold domains"/>
    <property type="match status" value="2"/>
</dbReference>
<keyword evidence="2" id="KW-0472">Membrane</keyword>
<feature type="transmembrane region" description="Helical" evidence="2">
    <location>
        <begin position="119"/>
        <end position="136"/>
    </location>
</feature>
<proteinExistence type="inferred from homology"/>
<sequence length="656" mass="72432">MKSLLISLREWLFELPRPQKRFISVAADLCFICLALWVSFALRFEQSDWLPSQRQWLAFGTTALATIIVFVRIGLYRAVIRYISEKVLMVMVTGVVASAIALVLAGYLFQAMVPRSVPVIYASLLFVMVAGTRFSIRDLINRPREKAKGRVLIVGTGPKAIQLHYALMQGTEYRPMGFVSLDCRKHKSLIAGLQVYSVEHLKRAAREQGVQRVFLALEDEGTISRRDLIGKLEELVIPVQTVPAMSELMAGQARINDIRDLDIADLLGRDPVLPNKAVVAESLTGKVVMVTGAGGSIGSELGRQIIRNGPAAIVLLEQSEFALYSIERELRSISDIEGVTIEIHPLLGSVVHRKRNEVIMRSFGVDIVYHAAAYKHVPLVESNIIEGIQNNVMGTWHCAEGAIAAGVERFVLISTDKAVRPTNVMGGSKRLAELVLQGLALRQKSTRFSIVRFGNVLGSSGSVVPLFRDQIRDGGPVTVTHPEIIRYFMTIPEASQLVLQAGAMGEGGEVFVLDMGEPVKIADLARKMIRLMGLTEKTEDNPHGDVAITFTGLRPGEKLFEELLIGDEQLKTAHPRIMMAREESLSWSGVEKLLTRLEKSCKRFDCEAVVDLIREAPTGYSAAQTPKDTLWQRGQVPLEVVSLADSDSSKVHRLPL</sequence>
<dbReference type="PANTHER" id="PTHR43318">
    <property type="entry name" value="UDP-N-ACETYLGLUCOSAMINE 4,6-DEHYDRATASE"/>
    <property type="match status" value="1"/>
</dbReference>
<keyword evidence="2" id="KW-1133">Transmembrane helix</keyword>
<protein>
    <submittedName>
        <fullName evidence="4">Nucleoside-diphosphate sugar epimerase/dehydratase</fullName>
    </submittedName>
</protein>
<gene>
    <name evidence="4" type="ORF">QQF73_06375</name>
</gene>